<dbReference type="EMBL" id="CP021434">
    <property type="protein sequence ID" value="ARU63674.1"/>
    <property type="molecule type" value="Genomic_DNA"/>
</dbReference>
<gene>
    <name evidence="3" type="ORF">CBW65_23620</name>
</gene>
<keyword evidence="4" id="KW-1185">Reference proteome</keyword>
<dbReference type="Pfam" id="PF13560">
    <property type="entry name" value="HTH_31"/>
    <property type="match status" value="1"/>
</dbReference>
<name>A0A1Y0IWF6_9BACL</name>
<dbReference type="Gene3D" id="1.10.260.40">
    <property type="entry name" value="lambda repressor-like DNA-binding domains"/>
    <property type="match status" value="1"/>
</dbReference>
<evidence type="ECO:0000259" key="2">
    <source>
        <dbReference type="PROSITE" id="PS50943"/>
    </source>
</evidence>
<dbReference type="SMART" id="SM00028">
    <property type="entry name" value="TPR"/>
    <property type="match status" value="4"/>
</dbReference>
<dbReference type="GO" id="GO:0003677">
    <property type="term" value="F:DNA binding"/>
    <property type="evidence" value="ECO:0007669"/>
    <property type="project" value="UniProtKB-KW"/>
</dbReference>
<dbReference type="PROSITE" id="PS50943">
    <property type="entry name" value="HTH_CROC1"/>
    <property type="match status" value="1"/>
</dbReference>
<dbReference type="InterPro" id="IPR050807">
    <property type="entry name" value="TransReg_Diox_bact_type"/>
</dbReference>
<keyword evidence="1" id="KW-0238">DNA-binding</keyword>
<dbReference type="GO" id="GO:0005829">
    <property type="term" value="C:cytosol"/>
    <property type="evidence" value="ECO:0007669"/>
    <property type="project" value="TreeGrafter"/>
</dbReference>
<dbReference type="PANTHER" id="PTHR46797:SF1">
    <property type="entry name" value="METHYLPHOSPHONATE SYNTHASE"/>
    <property type="match status" value="1"/>
</dbReference>
<dbReference type="OrthoDB" id="2379415at2"/>
<proteinExistence type="predicted"/>
<dbReference type="PANTHER" id="PTHR46797">
    <property type="entry name" value="HTH-TYPE TRANSCRIPTIONAL REGULATOR"/>
    <property type="match status" value="1"/>
</dbReference>
<dbReference type="InterPro" id="IPR011990">
    <property type="entry name" value="TPR-like_helical_dom_sf"/>
</dbReference>
<evidence type="ECO:0000313" key="4">
    <source>
        <dbReference type="Proteomes" id="UP000195437"/>
    </source>
</evidence>
<accession>A0A1Y0IWF6</accession>
<evidence type="ECO:0000256" key="1">
    <source>
        <dbReference type="ARBA" id="ARBA00023125"/>
    </source>
</evidence>
<dbReference type="InterPro" id="IPR019734">
    <property type="entry name" value="TPR_rpt"/>
</dbReference>
<evidence type="ECO:0000313" key="3">
    <source>
        <dbReference type="EMBL" id="ARU63674.1"/>
    </source>
</evidence>
<sequence length="427" mass="49279">MQESLGQRIRKLRKERNLSQTDLGNLVGVTISWISTIEQDRAMPSAELVSKLADALKIPVRELLQNEEQHMEIVSRIKLIEVLIEKHRAADAEEIINGLLDQTDLSETQKHTLSIHQAEIRLQQKRFDEAHNILRPLIEHLEALNYHDAYIMAWIYNILGSVQYSKQKYYEAHANYTRANILINRFVDFDLLAAKISYNVALALLRLDKSQEAIPYLQAAERYYEQTNALTKLADTLFTRGIAYKNAKDYVKASECFDQTKAILNVIDHDRLSVIVQHTVATEITVRENPTQALSELEICLNKVRDLKDHPRQILVHAKIAYVQMELNNFQNASTHIEQAENLISDHAVQDTPEVAEFFRIKSIYYFRTNNYTQSVKCAYYAAAEFDKMQLRKDKARSLQVAILSYKAMGEFEKALTLALECNPYFN</sequence>
<dbReference type="SUPFAM" id="SSF48452">
    <property type="entry name" value="TPR-like"/>
    <property type="match status" value="3"/>
</dbReference>
<dbReference type="RefSeq" id="WP_087459009.1">
    <property type="nucleotide sequence ID" value="NZ_CP021434.1"/>
</dbReference>
<dbReference type="Gene3D" id="1.25.40.10">
    <property type="entry name" value="Tetratricopeptide repeat domain"/>
    <property type="match status" value="3"/>
</dbReference>
<dbReference type="InterPro" id="IPR001387">
    <property type="entry name" value="Cro/C1-type_HTH"/>
</dbReference>
<dbReference type="KEGG" id="tum:CBW65_23620"/>
<dbReference type="CDD" id="cd00093">
    <property type="entry name" value="HTH_XRE"/>
    <property type="match status" value="1"/>
</dbReference>
<organism evidence="3 4">
    <name type="scientific">Tumebacillus avium</name>
    <dbReference type="NCBI Taxonomy" id="1903704"/>
    <lineage>
        <taxon>Bacteria</taxon>
        <taxon>Bacillati</taxon>
        <taxon>Bacillota</taxon>
        <taxon>Bacilli</taxon>
        <taxon>Bacillales</taxon>
        <taxon>Alicyclobacillaceae</taxon>
        <taxon>Tumebacillus</taxon>
    </lineage>
</organism>
<dbReference type="Proteomes" id="UP000195437">
    <property type="component" value="Chromosome"/>
</dbReference>
<reference evidence="4" key="1">
    <citation type="submission" date="2017-05" db="EMBL/GenBank/DDBJ databases">
        <authorList>
            <person name="Sung H."/>
        </authorList>
    </citation>
    <scope>NUCLEOTIDE SEQUENCE [LARGE SCALE GENOMIC DNA]</scope>
    <source>
        <strain evidence="4">AR23208</strain>
    </source>
</reference>
<dbReference type="GO" id="GO:0003700">
    <property type="term" value="F:DNA-binding transcription factor activity"/>
    <property type="evidence" value="ECO:0007669"/>
    <property type="project" value="TreeGrafter"/>
</dbReference>
<dbReference type="SMART" id="SM00530">
    <property type="entry name" value="HTH_XRE"/>
    <property type="match status" value="1"/>
</dbReference>
<protein>
    <recommendedName>
        <fullName evidence="2">HTH cro/C1-type domain-containing protein</fullName>
    </recommendedName>
</protein>
<feature type="domain" description="HTH cro/C1-type" evidence="2">
    <location>
        <begin position="9"/>
        <end position="63"/>
    </location>
</feature>
<dbReference type="InterPro" id="IPR010982">
    <property type="entry name" value="Lambda_DNA-bd_dom_sf"/>
</dbReference>
<dbReference type="AlphaFoldDB" id="A0A1Y0IWF6"/>
<dbReference type="SUPFAM" id="SSF47413">
    <property type="entry name" value="lambda repressor-like DNA-binding domains"/>
    <property type="match status" value="1"/>
</dbReference>